<dbReference type="RefSeq" id="WP_344297073.1">
    <property type="nucleotide sequence ID" value="NZ_BAAANJ010000015.1"/>
</dbReference>
<dbReference type="InterPro" id="IPR010982">
    <property type="entry name" value="Lambda_DNA-bd_dom_sf"/>
</dbReference>
<organism evidence="5 6">
    <name type="scientific">Agromyces neolithicus</name>
    <dbReference type="NCBI Taxonomy" id="269420"/>
    <lineage>
        <taxon>Bacteria</taxon>
        <taxon>Bacillati</taxon>
        <taxon>Actinomycetota</taxon>
        <taxon>Actinomycetes</taxon>
        <taxon>Micrococcales</taxon>
        <taxon>Microbacteriaceae</taxon>
        <taxon>Agromyces</taxon>
    </lineage>
</organism>
<feature type="domain" description="HTH lacI-type" evidence="4">
    <location>
        <begin position="21"/>
        <end position="75"/>
    </location>
</feature>
<dbReference type="PROSITE" id="PS50932">
    <property type="entry name" value="HTH_LACI_2"/>
    <property type="match status" value="1"/>
</dbReference>
<keyword evidence="6" id="KW-1185">Reference proteome</keyword>
<dbReference type="PANTHER" id="PTHR30146">
    <property type="entry name" value="LACI-RELATED TRANSCRIPTIONAL REPRESSOR"/>
    <property type="match status" value="1"/>
</dbReference>
<dbReference type="CDD" id="cd01392">
    <property type="entry name" value="HTH_LacI"/>
    <property type="match status" value="1"/>
</dbReference>
<evidence type="ECO:0000256" key="1">
    <source>
        <dbReference type="ARBA" id="ARBA00023015"/>
    </source>
</evidence>
<keyword evidence="2 5" id="KW-0238">DNA-binding</keyword>
<dbReference type="SUPFAM" id="SSF53822">
    <property type="entry name" value="Periplasmic binding protein-like I"/>
    <property type="match status" value="1"/>
</dbReference>
<dbReference type="EMBL" id="BAAANJ010000015">
    <property type="protein sequence ID" value="GAA1817565.1"/>
    <property type="molecule type" value="Genomic_DNA"/>
</dbReference>
<keyword evidence="1" id="KW-0805">Transcription regulation</keyword>
<dbReference type="Proteomes" id="UP001500002">
    <property type="component" value="Unassembled WGS sequence"/>
</dbReference>
<sequence length="344" mass="36729">MVDQVREPRADGAQSARVARATMKDVAALAGVGIKTVSRVVNGERHVSEDTRVAVERAIAQLRFQRNASAASLRQGQSATIGLIVEDISEPTQSSIARAVERVALDEGTLLFTASSSDDPDRERAMTLSLISRRVDGLIVIPSPFDHGFLQPEMTAGLPIVFADRPPIGLTADTVLADNRGGAQTGTAHLIEAGHRRIAFIGDPESVHTGAERLAGYRDALADAGIPYDPKVVFLGAPSIERSEAAIAAALDVDVPATALFTGNSLNTLATLRAPSFERSALDHVAFDDFELADLLWRPLTVVAQDPSAMGEAAARLVFDRLRGEPGAARRVTLPTRLIVRNHR</sequence>
<evidence type="ECO:0000313" key="6">
    <source>
        <dbReference type="Proteomes" id="UP001500002"/>
    </source>
</evidence>
<name>A0ABN2MBP1_9MICO</name>
<evidence type="ECO:0000256" key="3">
    <source>
        <dbReference type="ARBA" id="ARBA00023163"/>
    </source>
</evidence>
<dbReference type="InterPro" id="IPR000843">
    <property type="entry name" value="HTH_LacI"/>
</dbReference>
<protein>
    <submittedName>
        <fullName evidence="5">LacI family DNA-binding transcriptional regulator</fullName>
    </submittedName>
</protein>
<dbReference type="SMART" id="SM00354">
    <property type="entry name" value="HTH_LACI"/>
    <property type="match status" value="1"/>
</dbReference>
<dbReference type="PANTHER" id="PTHR30146:SF109">
    <property type="entry name" value="HTH-TYPE TRANSCRIPTIONAL REGULATOR GALS"/>
    <property type="match status" value="1"/>
</dbReference>
<dbReference type="GO" id="GO:0003677">
    <property type="term" value="F:DNA binding"/>
    <property type="evidence" value="ECO:0007669"/>
    <property type="project" value="UniProtKB-KW"/>
</dbReference>
<dbReference type="Pfam" id="PF00356">
    <property type="entry name" value="LacI"/>
    <property type="match status" value="1"/>
</dbReference>
<dbReference type="SUPFAM" id="SSF47413">
    <property type="entry name" value="lambda repressor-like DNA-binding domains"/>
    <property type="match status" value="1"/>
</dbReference>
<evidence type="ECO:0000259" key="4">
    <source>
        <dbReference type="PROSITE" id="PS50932"/>
    </source>
</evidence>
<gene>
    <name evidence="5" type="ORF">GCM10009749_29450</name>
</gene>
<dbReference type="Pfam" id="PF13377">
    <property type="entry name" value="Peripla_BP_3"/>
    <property type="match status" value="1"/>
</dbReference>
<dbReference type="InterPro" id="IPR028082">
    <property type="entry name" value="Peripla_BP_I"/>
</dbReference>
<reference evidence="5 6" key="1">
    <citation type="journal article" date="2019" name="Int. J. Syst. Evol. Microbiol.">
        <title>The Global Catalogue of Microorganisms (GCM) 10K type strain sequencing project: providing services to taxonomists for standard genome sequencing and annotation.</title>
        <authorList>
            <consortium name="The Broad Institute Genomics Platform"/>
            <consortium name="The Broad Institute Genome Sequencing Center for Infectious Disease"/>
            <person name="Wu L."/>
            <person name="Ma J."/>
        </authorList>
    </citation>
    <scope>NUCLEOTIDE SEQUENCE [LARGE SCALE GENOMIC DNA]</scope>
    <source>
        <strain evidence="5 6">JCM 14322</strain>
    </source>
</reference>
<dbReference type="CDD" id="cd06267">
    <property type="entry name" value="PBP1_LacI_sugar_binding-like"/>
    <property type="match status" value="1"/>
</dbReference>
<proteinExistence type="predicted"/>
<dbReference type="PROSITE" id="PS00356">
    <property type="entry name" value="HTH_LACI_1"/>
    <property type="match status" value="1"/>
</dbReference>
<dbReference type="Gene3D" id="3.40.50.2300">
    <property type="match status" value="2"/>
</dbReference>
<evidence type="ECO:0000313" key="5">
    <source>
        <dbReference type="EMBL" id="GAA1817565.1"/>
    </source>
</evidence>
<keyword evidence="3" id="KW-0804">Transcription</keyword>
<comment type="caution">
    <text evidence="5">The sequence shown here is derived from an EMBL/GenBank/DDBJ whole genome shotgun (WGS) entry which is preliminary data.</text>
</comment>
<dbReference type="PRINTS" id="PR00036">
    <property type="entry name" value="HTHLACI"/>
</dbReference>
<accession>A0ABN2MBP1</accession>
<dbReference type="InterPro" id="IPR046335">
    <property type="entry name" value="LacI/GalR-like_sensor"/>
</dbReference>
<dbReference type="Gene3D" id="1.10.260.40">
    <property type="entry name" value="lambda repressor-like DNA-binding domains"/>
    <property type="match status" value="1"/>
</dbReference>
<evidence type="ECO:0000256" key="2">
    <source>
        <dbReference type="ARBA" id="ARBA00023125"/>
    </source>
</evidence>